<dbReference type="InterPro" id="IPR029058">
    <property type="entry name" value="AB_hydrolase_fold"/>
</dbReference>
<dbReference type="SUPFAM" id="SSF53474">
    <property type="entry name" value="alpha/beta-Hydrolases"/>
    <property type="match status" value="1"/>
</dbReference>
<keyword evidence="1" id="KW-0378">Hydrolase</keyword>
<dbReference type="GO" id="GO:0016787">
    <property type="term" value="F:hydrolase activity"/>
    <property type="evidence" value="ECO:0007669"/>
    <property type="project" value="UniProtKB-KW"/>
</dbReference>
<evidence type="ECO:0000313" key="1">
    <source>
        <dbReference type="EMBL" id="AWI50586.1"/>
    </source>
</evidence>
<accession>A0A2U8FJ91</accession>
<dbReference type="InterPro" id="IPR010662">
    <property type="entry name" value="RBBP9/YdeN"/>
</dbReference>
<dbReference type="Proteomes" id="UP000244920">
    <property type="component" value="Chromosome"/>
</dbReference>
<sequence length="182" mass="20533">MTQVYITHGYMANGDKHWFPWLENELTKLGITCQRLSMPNPENPSPEEWLAYHQAQITLDEETILVGHSLGCIATLNLLATEQKKVKGTIFVSGFYQPLPNLPELDPFANCYANLTAYRPEKSFVIASLNDEIVKHSFSDQLAQHLGADYIRFPTGQHFCDREGVTELPIVLTLIKDLLGKS</sequence>
<dbReference type="Pfam" id="PF06821">
    <property type="entry name" value="Ser_hydrolase"/>
    <property type="match status" value="1"/>
</dbReference>
<gene>
    <name evidence="1" type="ORF">DDU33_03360</name>
</gene>
<dbReference type="KEGG" id="apor:DDU33_03360"/>
<dbReference type="PANTHER" id="PTHR15394:SF3">
    <property type="entry name" value="SERINE HYDROLASE RBBP9"/>
    <property type="match status" value="1"/>
</dbReference>
<reference evidence="2" key="1">
    <citation type="submission" date="2018-05" db="EMBL/GenBank/DDBJ databases">
        <title>Complete genome sequence of Actinobacillus porcitonsillarum reference strain 9953L55 (CCUG 46996).</title>
        <authorList>
            <person name="Dona V."/>
            <person name="Perreten V."/>
        </authorList>
    </citation>
    <scope>NUCLEOTIDE SEQUENCE [LARGE SCALE GENOMIC DNA]</scope>
    <source>
        <strain evidence="2">9953L55</strain>
    </source>
</reference>
<protein>
    <submittedName>
        <fullName evidence="1">Serine hydrolase family protein</fullName>
    </submittedName>
</protein>
<evidence type="ECO:0000313" key="2">
    <source>
        <dbReference type="Proteomes" id="UP000244920"/>
    </source>
</evidence>
<dbReference type="AlphaFoldDB" id="A0A2U8FJ91"/>
<keyword evidence="2" id="KW-1185">Reference proteome</keyword>
<dbReference type="PANTHER" id="PTHR15394">
    <property type="entry name" value="SERINE HYDROLASE RBBP9"/>
    <property type="match status" value="1"/>
</dbReference>
<name>A0A2U8FJ91_9PAST</name>
<dbReference type="RefSeq" id="WP_108923160.1">
    <property type="nucleotide sequence ID" value="NZ_CP029206.1"/>
</dbReference>
<proteinExistence type="predicted"/>
<dbReference type="EMBL" id="CP029206">
    <property type="protein sequence ID" value="AWI50586.1"/>
    <property type="molecule type" value="Genomic_DNA"/>
</dbReference>
<organism evidence="1 2">
    <name type="scientific">Actinobacillus porcitonsillarum</name>
    <dbReference type="NCBI Taxonomy" id="189834"/>
    <lineage>
        <taxon>Bacteria</taxon>
        <taxon>Pseudomonadati</taxon>
        <taxon>Pseudomonadota</taxon>
        <taxon>Gammaproteobacteria</taxon>
        <taxon>Pasteurellales</taxon>
        <taxon>Pasteurellaceae</taxon>
        <taxon>Actinobacillus</taxon>
    </lineage>
</organism>
<dbReference type="Gene3D" id="3.40.50.1820">
    <property type="entry name" value="alpha/beta hydrolase"/>
    <property type="match status" value="1"/>
</dbReference>